<accession>A0AA97LUL3</accession>
<reference evidence="3" key="1">
    <citation type="submission" date="2020-10" db="EMBL/GenBank/DDBJ databases">
        <title>De novo genome project of the cellulose decomposer Thermobifida halotolerans type strain.</title>
        <authorList>
            <person name="Nagy I."/>
            <person name="Horvath B."/>
            <person name="Kukolya J."/>
            <person name="Nagy I."/>
            <person name="Orsini M."/>
        </authorList>
    </citation>
    <scope>NUCLEOTIDE SEQUENCE</scope>
    <source>
        <strain evidence="3">DSM 44931</strain>
    </source>
</reference>
<dbReference type="RefSeq" id="WP_157129783.1">
    <property type="nucleotide sequence ID" value="NZ_CP063196.1"/>
</dbReference>
<evidence type="ECO:0000256" key="1">
    <source>
        <dbReference type="SAM" id="Coils"/>
    </source>
</evidence>
<keyword evidence="4" id="KW-1185">Reference proteome</keyword>
<gene>
    <name evidence="3" type="ORF">NI17_015690</name>
</gene>
<feature type="coiled-coil region" evidence="1">
    <location>
        <begin position="94"/>
        <end position="121"/>
    </location>
</feature>
<dbReference type="EMBL" id="CP063196">
    <property type="protein sequence ID" value="UOE18276.1"/>
    <property type="molecule type" value="Genomic_DNA"/>
</dbReference>
<feature type="transmembrane region" description="Helical" evidence="2">
    <location>
        <begin position="135"/>
        <end position="156"/>
    </location>
</feature>
<organism evidence="3 4">
    <name type="scientific">Thermobifida halotolerans</name>
    <dbReference type="NCBI Taxonomy" id="483545"/>
    <lineage>
        <taxon>Bacteria</taxon>
        <taxon>Bacillati</taxon>
        <taxon>Actinomycetota</taxon>
        <taxon>Actinomycetes</taxon>
        <taxon>Streptosporangiales</taxon>
        <taxon>Nocardiopsidaceae</taxon>
        <taxon>Thermobifida</taxon>
    </lineage>
</organism>
<dbReference type="KEGG" id="thao:NI17_015690"/>
<evidence type="ECO:0000313" key="4">
    <source>
        <dbReference type="Proteomes" id="UP000265719"/>
    </source>
</evidence>
<keyword evidence="1" id="KW-0175">Coiled coil</keyword>
<evidence type="ECO:0000256" key="2">
    <source>
        <dbReference type="SAM" id="Phobius"/>
    </source>
</evidence>
<dbReference type="Proteomes" id="UP000265719">
    <property type="component" value="Chromosome"/>
</dbReference>
<keyword evidence="2" id="KW-0472">Membrane</keyword>
<sequence>MAGHDGRQDTVVLDGRGETGMWVIVFTVILLGAAWTAVRVYDGLTQVTNGSDKVVASNRVELRESYALIDLLERKEALLAEGAAAVERGDEAARARVLTEMDGVNQEIDRLESERPALLAAEEARENRLMKLLHVVELGFGALSLAGVGYALWLLVVHAF</sequence>
<keyword evidence="2" id="KW-0812">Transmembrane</keyword>
<name>A0AA97LUL3_9ACTN</name>
<proteinExistence type="predicted"/>
<evidence type="ECO:0000313" key="3">
    <source>
        <dbReference type="EMBL" id="UOE18276.1"/>
    </source>
</evidence>
<feature type="transmembrane region" description="Helical" evidence="2">
    <location>
        <begin position="20"/>
        <end position="38"/>
    </location>
</feature>
<dbReference type="AlphaFoldDB" id="A0AA97LUL3"/>
<protein>
    <submittedName>
        <fullName evidence="3">Uncharacterized protein</fullName>
    </submittedName>
</protein>
<keyword evidence="2" id="KW-1133">Transmembrane helix</keyword>